<evidence type="ECO:0000256" key="3">
    <source>
        <dbReference type="ARBA" id="ARBA00022771"/>
    </source>
</evidence>
<dbReference type="InterPro" id="IPR038254">
    <property type="entry name" value="KIN17_WH-like_sf"/>
</dbReference>
<reference evidence="8 9" key="1">
    <citation type="submission" date="2016-10" db="EMBL/GenBank/DDBJ databases">
        <title>Reductive evolution of mitochondrial metabolism and differential evolution of invasion-related proteins in Cryptosporidium.</title>
        <authorList>
            <person name="Liu S."/>
            <person name="Roellig D.M."/>
            <person name="Guo Y."/>
            <person name="Li N."/>
            <person name="Frace M.A."/>
            <person name="Tang K."/>
            <person name="Zhang L."/>
            <person name="Feng Y."/>
            <person name="Xiao L."/>
        </authorList>
    </citation>
    <scope>NUCLEOTIDE SEQUENCE [LARGE SCALE GENOMIC DNA]</scope>
    <source>
        <strain evidence="8">30847</strain>
    </source>
</reference>
<evidence type="ECO:0000256" key="2">
    <source>
        <dbReference type="ARBA" id="ARBA00022723"/>
    </source>
</evidence>
<dbReference type="AlphaFoldDB" id="A0A1J4MWF4"/>
<organism evidence="8 9">
    <name type="scientific">Cryptosporidium andersoni</name>
    <dbReference type="NCBI Taxonomy" id="117008"/>
    <lineage>
        <taxon>Eukaryota</taxon>
        <taxon>Sar</taxon>
        <taxon>Alveolata</taxon>
        <taxon>Apicomplexa</taxon>
        <taxon>Conoidasida</taxon>
        <taxon>Coccidia</taxon>
        <taxon>Eucoccidiorida</taxon>
        <taxon>Eimeriorina</taxon>
        <taxon>Cryptosporidiidae</taxon>
        <taxon>Cryptosporidium</taxon>
    </lineage>
</organism>
<keyword evidence="4" id="KW-0862">Zinc</keyword>
<gene>
    <name evidence="8" type="ORF">cand_019550</name>
</gene>
<evidence type="ECO:0000259" key="7">
    <source>
        <dbReference type="SMART" id="SM01253"/>
    </source>
</evidence>
<dbReference type="VEuPathDB" id="CryptoDB:cand_019550"/>
<keyword evidence="9" id="KW-1185">Reference proteome</keyword>
<keyword evidence="5" id="KW-0175">Coiled coil</keyword>
<dbReference type="PANTHER" id="PTHR12805:SF0">
    <property type="entry name" value="DNA_RNA-BINDING PROTEIN KIN17"/>
    <property type="match status" value="1"/>
</dbReference>
<dbReference type="EMBL" id="LRBS01000043">
    <property type="protein sequence ID" value="OII77245.1"/>
    <property type="molecule type" value="Genomic_DNA"/>
</dbReference>
<dbReference type="InterPro" id="IPR019447">
    <property type="entry name" value="DNA/RNA-bd_Kin17_WH-like_dom"/>
</dbReference>
<evidence type="ECO:0000313" key="8">
    <source>
        <dbReference type="EMBL" id="OII77245.1"/>
    </source>
</evidence>
<feature type="coiled-coil region" evidence="5">
    <location>
        <begin position="144"/>
        <end position="172"/>
    </location>
</feature>
<evidence type="ECO:0000256" key="5">
    <source>
        <dbReference type="SAM" id="Coils"/>
    </source>
</evidence>
<dbReference type="SUPFAM" id="SSF57667">
    <property type="entry name" value="beta-beta-alpha zinc fingers"/>
    <property type="match status" value="1"/>
</dbReference>
<evidence type="ECO:0000256" key="4">
    <source>
        <dbReference type="ARBA" id="ARBA00022833"/>
    </source>
</evidence>
<dbReference type="GO" id="GO:0006974">
    <property type="term" value="P:DNA damage response"/>
    <property type="evidence" value="ECO:0007669"/>
    <property type="project" value="TreeGrafter"/>
</dbReference>
<keyword evidence="3" id="KW-0863">Zinc-finger</keyword>
<evidence type="ECO:0000256" key="1">
    <source>
        <dbReference type="ARBA" id="ARBA00008517"/>
    </source>
</evidence>
<dbReference type="FunFam" id="1.10.10.2030:FF:000001">
    <property type="entry name" value="DNA/RNA-binding protein KIN17, putative"/>
    <property type="match status" value="1"/>
</dbReference>
<evidence type="ECO:0000313" key="9">
    <source>
        <dbReference type="Proteomes" id="UP000186804"/>
    </source>
</evidence>
<dbReference type="Pfam" id="PF10357">
    <property type="entry name" value="WH_KIN17"/>
    <property type="match status" value="1"/>
</dbReference>
<feature type="region of interest" description="Disordered" evidence="6">
    <location>
        <begin position="235"/>
        <end position="259"/>
    </location>
</feature>
<dbReference type="GO" id="GO:0008270">
    <property type="term" value="F:zinc ion binding"/>
    <property type="evidence" value="ECO:0007669"/>
    <property type="project" value="UniProtKB-KW"/>
</dbReference>
<dbReference type="Pfam" id="PF25095">
    <property type="entry name" value="C2H2-zf_KIN17"/>
    <property type="match status" value="1"/>
</dbReference>
<dbReference type="PANTHER" id="PTHR12805">
    <property type="entry name" value="KIN17 KIN, ANTIGENIC DETERMINANT OF RECA PROTEIN HOMOLOG"/>
    <property type="match status" value="1"/>
</dbReference>
<protein>
    <recommendedName>
        <fullName evidence="7">DNA/RNA-binding protein Kin17 WH-like domain-containing protein</fullName>
    </recommendedName>
</protein>
<sequence>MPRSEVGTLKWVSKQIKAKGLQKLRWYCQLCEKQCRDENGFKCHRMSEGHLRQMEVFSGNPRKIMNDYSRQFESAFMQLMKTRYSRTRILANTVYNEVIHDRQHIHMNATIWTTLSDFVKYLEGTKKCKAEYTERGWYIEYIDYEKLEREKEENRKKKSRQLQDDKERAKLEMLIINSKNEKEDITLKPTAMLRSNKVDNQDKITFEINNLNNNIAVIQSNSILSDIFNQEYDSSEESSKTIIQPSRKRSNSFPRYLLD</sequence>
<dbReference type="InterPro" id="IPR036236">
    <property type="entry name" value="Znf_C2H2_sf"/>
</dbReference>
<dbReference type="GO" id="GO:0003690">
    <property type="term" value="F:double-stranded DNA binding"/>
    <property type="evidence" value="ECO:0007669"/>
    <property type="project" value="TreeGrafter"/>
</dbReference>
<proteinExistence type="inferred from homology"/>
<dbReference type="GO" id="GO:0006260">
    <property type="term" value="P:DNA replication"/>
    <property type="evidence" value="ECO:0007669"/>
    <property type="project" value="TreeGrafter"/>
</dbReference>
<name>A0A1J4MWF4_9CRYT</name>
<keyword evidence="2" id="KW-0479">Metal-binding</keyword>
<feature type="domain" description="DNA/RNA-binding protein Kin17 WH-like" evidence="7">
    <location>
        <begin position="52"/>
        <end position="176"/>
    </location>
</feature>
<evidence type="ECO:0000256" key="6">
    <source>
        <dbReference type="SAM" id="MobiDB-lite"/>
    </source>
</evidence>
<dbReference type="OrthoDB" id="10266249at2759"/>
<dbReference type="InterPro" id="IPR037321">
    <property type="entry name" value="KIN17-like"/>
</dbReference>
<dbReference type="InterPro" id="IPR056767">
    <property type="entry name" value="C2H2-Znf_KIN17"/>
</dbReference>
<dbReference type="SMART" id="SM01253">
    <property type="entry name" value="Kin17_mid"/>
    <property type="match status" value="1"/>
</dbReference>
<dbReference type="Gene3D" id="1.10.10.2030">
    <property type="entry name" value="DNA/RNA-binding protein Kin17, conserved domain"/>
    <property type="match status" value="1"/>
</dbReference>
<dbReference type="GO" id="GO:0005634">
    <property type="term" value="C:nucleus"/>
    <property type="evidence" value="ECO:0007669"/>
    <property type="project" value="TreeGrafter"/>
</dbReference>
<comment type="caution">
    <text evidence="8">The sequence shown here is derived from an EMBL/GenBank/DDBJ whole genome shotgun (WGS) entry which is preliminary data.</text>
</comment>
<dbReference type="Proteomes" id="UP000186804">
    <property type="component" value="Unassembled WGS sequence"/>
</dbReference>
<dbReference type="RefSeq" id="XP_067069091.1">
    <property type="nucleotide sequence ID" value="XM_067212185.1"/>
</dbReference>
<comment type="similarity">
    <text evidence="1">Belongs to the KIN17 family.</text>
</comment>
<accession>A0A1J4MWF4</accession>
<dbReference type="GeneID" id="92366139"/>